<dbReference type="Pfam" id="PF22746">
    <property type="entry name" value="SHOCT-like_DUF2089-C"/>
    <property type="match status" value="1"/>
</dbReference>
<sequence length="377" mass="42206">MEAKKKQILQLVEDGTITAEEAIVLLSKLNTTDEQPKVEEPTLPKREDEQSEQQDSSQEEPFADAKDRGEQFFRDVKSDVQEMGTQFMKFFQTAVDQVKSFDMNQIFESKVNFTREFTVKEQLKRLDIEVFHGSVNIVKGTNEETTLQVEAAFFDTADEAKAEERFAKEFLYDQQGDTLYVQSQLKTARMNCTLTVPAHLYDKVTVKTWNGAVSIEDLRAKQVKVSTKNGKVHFVNNEFEQAKVETANGKVYARNITGEDLDIETFNGAIYVDGSVEEIEAESVNGPIAITTTHPAPRSVEAESFAGAVEIYLPKEASVSGKLQTNVGKLTVDVLNAIVEEVQDSLFETEIQFEVEGTSSRRLQVKAKTNAGTITVK</sequence>
<protein>
    <submittedName>
        <fullName evidence="4">DUF4097 family beta strand repeat protein</fullName>
    </submittedName>
</protein>
<dbReference type="RefSeq" id="WP_194562729.1">
    <property type="nucleotide sequence ID" value="NZ_JADKPV010000003.1"/>
</dbReference>
<accession>A0A8J7G4I4</accession>
<proteinExistence type="predicted"/>
<dbReference type="Pfam" id="PF13349">
    <property type="entry name" value="DUF4097"/>
    <property type="match status" value="1"/>
</dbReference>
<dbReference type="Proteomes" id="UP000622653">
    <property type="component" value="Unassembled WGS sequence"/>
</dbReference>
<comment type="caution">
    <text evidence="4">The sequence shown here is derived from an EMBL/GenBank/DDBJ whole genome shotgun (WGS) entry which is preliminary data.</text>
</comment>
<dbReference type="InterPro" id="IPR025164">
    <property type="entry name" value="Toastrack_DUF4097"/>
</dbReference>
<dbReference type="PANTHER" id="PTHR34094">
    <property type="match status" value="1"/>
</dbReference>
<dbReference type="EMBL" id="JADKPV010000003">
    <property type="protein sequence ID" value="MBF4501242.1"/>
    <property type="molecule type" value="Genomic_DNA"/>
</dbReference>
<dbReference type="PANTHER" id="PTHR34094:SF1">
    <property type="entry name" value="PROTEIN FAM185A"/>
    <property type="match status" value="1"/>
</dbReference>
<evidence type="ECO:0000256" key="1">
    <source>
        <dbReference type="SAM" id="MobiDB-lite"/>
    </source>
</evidence>
<dbReference type="AlphaFoldDB" id="A0A8J7G4I4"/>
<evidence type="ECO:0000259" key="2">
    <source>
        <dbReference type="Pfam" id="PF13349"/>
    </source>
</evidence>
<name>A0A8J7G4I4_9BACL</name>
<evidence type="ECO:0000313" key="4">
    <source>
        <dbReference type="EMBL" id="MBF4501242.1"/>
    </source>
</evidence>
<dbReference type="InterPro" id="IPR053959">
    <property type="entry name" value="YvlB/LiaX_N"/>
</dbReference>
<keyword evidence="5" id="KW-1185">Reference proteome</keyword>
<organism evidence="4 5">
    <name type="scientific">Savagea serpentis</name>
    <dbReference type="NCBI Taxonomy" id="2785297"/>
    <lineage>
        <taxon>Bacteria</taxon>
        <taxon>Bacillati</taxon>
        <taxon>Bacillota</taxon>
        <taxon>Bacilli</taxon>
        <taxon>Bacillales</taxon>
        <taxon>Caryophanaceae</taxon>
        <taxon>Savagea</taxon>
    </lineage>
</organism>
<feature type="region of interest" description="Disordered" evidence="1">
    <location>
        <begin position="28"/>
        <end position="68"/>
    </location>
</feature>
<feature type="compositionally biased region" description="Acidic residues" evidence="1">
    <location>
        <begin position="49"/>
        <end position="62"/>
    </location>
</feature>
<feature type="domain" description="DUF4097" evidence="2">
    <location>
        <begin position="125"/>
        <end position="376"/>
    </location>
</feature>
<reference evidence="4" key="1">
    <citation type="submission" date="2020-11" db="EMBL/GenBank/DDBJ databases">
        <title>Multidrug resistant novel bacterium Savagea serpentis sp. nov., isolated from the scats of a vine snake (Ahaetulla nasuta).</title>
        <authorList>
            <person name="Venkata Ramana V."/>
            <person name="Vikas Patil S."/>
            <person name="Yogita Lugani V."/>
        </authorList>
    </citation>
    <scope>NUCLEOTIDE SEQUENCE</scope>
    <source>
        <strain evidence="4">SN6</strain>
    </source>
</reference>
<gene>
    <name evidence="4" type="ORF">IRY55_07700</name>
</gene>
<evidence type="ECO:0000313" key="5">
    <source>
        <dbReference type="Proteomes" id="UP000622653"/>
    </source>
</evidence>
<evidence type="ECO:0000259" key="3">
    <source>
        <dbReference type="Pfam" id="PF22746"/>
    </source>
</evidence>
<feature type="domain" description="YvlB/LiaX N-terminal" evidence="3">
    <location>
        <begin position="5"/>
        <end position="33"/>
    </location>
</feature>
<feature type="compositionally biased region" description="Basic and acidic residues" evidence="1">
    <location>
        <begin position="34"/>
        <end position="48"/>
    </location>
</feature>